<dbReference type="Pfam" id="PF03318">
    <property type="entry name" value="ETX_MTX2"/>
    <property type="match status" value="1"/>
</dbReference>
<dbReference type="EMBL" id="GADI01002327">
    <property type="protein sequence ID" value="JAA71481.1"/>
    <property type="molecule type" value="mRNA"/>
</dbReference>
<dbReference type="AlphaFoldDB" id="A0A0K8RK67"/>
<accession>A0A0K8RK67</accession>
<dbReference type="InterPro" id="IPR004991">
    <property type="entry name" value="Aerolysin-like"/>
</dbReference>
<feature type="chain" id="PRO_5005518027" evidence="1">
    <location>
        <begin position="18"/>
        <end position="281"/>
    </location>
</feature>
<name>A0A0K8RK67_IXORI</name>
<dbReference type="PANTHER" id="PTHR34007:SF1">
    <property type="entry name" value="AEROLYSIN-LIKE PROTEIN-RELATED"/>
    <property type="match status" value="1"/>
</dbReference>
<protein>
    <submittedName>
        <fullName evidence="2">Putative cytotoxin-like protein</fullName>
    </submittedName>
</protein>
<dbReference type="Gene3D" id="2.170.15.10">
    <property type="entry name" value="Proaerolysin, chain A, domain 3"/>
    <property type="match status" value="1"/>
</dbReference>
<evidence type="ECO:0000313" key="2">
    <source>
        <dbReference type="EMBL" id="JAA71481.1"/>
    </source>
</evidence>
<dbReference type="SUPFAM" id="SSF56973">
    <property type="entry name" value="Aerolisin/ETX pore-forming domain"/>
    <property type="match status" value="1"/>
</dbReference>
<keyword evidence="1" id="KW-0732">Signal</keyword>
<reference evidence="2" key="1">
    <citation type="submission" date="2012-12" db="EMBL/GenBank/DDBJ databases">
        <title>Identification and characterization of a phenylalanine ammonia-lyase gene family in Isatis indigotica Fort.</title>
        <authorList>
            <person name="Liu Q."/>
            <person name="Chen J."/>
            <person name="Zhou X."/>
            <person name="Di P."/>
            <person name="Xiao Y."/>
            <person name="Xuan H."/>
            <person name="Zhang L."/>
            <person name="Chen W."/>
        </authorList>
    </citation>
    <scope>NUCLEOTIDE SEQUENCE</scope>
    <source>
        <tissue evidence="2">Salivary gland</tissue>
    </source>
</reference>
<feature type="signal peptide" evidence="1">
    <location>
        <begin position="1"/>
        <end position="17"/>
    </location>
</feature>
<proteinExistence type="evidence at transcript level"/>
<dbReference type="PANTHER" id="PTHR34007">
    <property type="entry name" value="AEROLYSIN-LIKE PROTEIN-RELATED"/>
    <property type="match status" value="1"/>
</dbReference>
<evidence type="ECO:0000256" key="1">
    <source>
        <dbReference type="SAM" id="SignalP"/>
    </source>
</evidence>
<dbReference type="InterPro" id="IPR053280">
    <property type="entry name" value="Aerolysin-like_pore-former"/>
</dbReference>
<organism evidence="2">
    <name type="scientific">Ixodes ricinus</name>
    <name type="common">Common tick</name>
    <name type="synonym">Acarus ricinus</name>
    <dbReference type="NCBI Taxonomy" id="34613"/>
    <lineage>
        <taxon>Eukaryota</taxon>
        <taxon>Metazoa</taxon>
        <taxon>Ecdysozoa</taxon>
        <taxon>Arthropoda</taxon>
        <taxon>Chelicerata</taxon>
        <taxon>Arachnida</taxon>
        <taxon>Acari</taxon>
        <taxon>Parasitiformes</taxon>
        <taxon>Ixodida</taxon>
        <taxon>Ixodoidea</taxon>
        <taxon>Ixodidae</taxon>
        <taxon>Ixodinae</taxon>
        <taxon>Ixodes</taxon>
    </lineage>
</organism>
<sequence>MAQTLLYGFVLFTAAFAEKTKEDTPNVFNLEVAMKKFVGIFEKVYKVKVKWTDMNSEREEVKNLFATKKFFLSVDMDHIKMGKPIPRDTIRTLLYANLYENKANKNQTYTVTHTTVRKEKTSATVKQGFSLGLEVSGGVGWKEKFGLSATVGTKFERETASTDTTTKLKTFAVATGVNVPPNRTVEVLWFANTATTDIPWTCDVTISGYFVMGIEPALQGTQVLVIPANYLALANKELEVVGPRRVRFQMSGVFTKITVPESDIYTNDVTDTLEGKIMETF</sequence>